<dbReference type="GO" id="GO:0004523">
    <property type="term" value="F:RNA-DNA hybrid ribonuclease activity"/>
    <property type="evidence" value="ECO:0007669"/>
    <property type="project" value="InterPro"/>
</dbReference>
<dbReference type="InterPro" id="IPR036397">
    <property type="entry name" value="RNaseH_sf"/>
</dbReference>
<dbReference type="AlphaFoldDB" id="A0A7J9F8V6"/>
<comment type="caution">
    <text evidence="2">The sequence shown here is derived from an EMBL/GenBank/DDBJ whole genome shotgun (WGS) entry which is preliminary data.</text>
</comment>
<dbReference type="PANTHER" id="PTHR47723">
    <property type="entry name" value="OS05G0353850 PROTEIN"/>
    <property type="match status" value="1"/>
</dbReference>
<dbReference type="InterPro" id="IPR012337">
    <property type="entry name" value="RNaseH-like_sf"/>
</dbReference>
<dbReference type="EMBL" id="JABEZW010000012">
    <property type="protein sequence ID" value="MBA0781727.1"/>
    <property type="molecule type" value="Genomic_DNA"/>
</dbReference>
<protein>
    <recommendedName>
        <fullName evidence="1">RNase H type-1 domain-containing protein</fullName>
    </recommendedName>
</protein>
<dbReference type="GO" id="GO:0003676">
    <property type="term" value="F:nucleic acid binding"/>
    <property type="evidence" value="ECO:0007669"/>
    <property type="project" value="InterPro"/>
</dbReference>
<reference evidence="2 3" key="1">
    <citation type="journal article" date="2019" name="Genome Biol. Evol.">
        <title>Insights into the evolution of the New World diploid cottons (Gossypium, subgenus Houzingenia) based on genome sequencing.</title>
        <authorList>
            <person name="Grover C.E."/>
            <person name="Arick M.A. 2nd"/>
            <person name="Thrash A."/>
            <person name="Conover J.L."/>
            <person name="Sanders W.S."/>
            <person name="Peterson D.G."/>
            <person name="Frelichowski J.E."/>
            <person name="Scheffler J.A."/>
            <person name="Scheffler B.E."/>
            <person name="Wendel J.F."/>
        </authorList>
    </citation>
    <scope>NUCLEOTIDE SEQUENCE [LARGE SCALE GENOMIC DNA]</scope>
    <source>
        <strain evidence="2">8</strain>
        <tissue evidence="2">Leaf</tissue>
    </source>
</reference>
<organism evidence="2 3">
    <name type="scientific">Gossypium trilobum</name>
    <dbReference type="NCBI Taxonomy" id="34281"/>
    <lineage>
        <taxon>Eukaryota</taxon>
        <taxon>Viridiplantae</taxon>
        <taxon>Streptophyta</taxon>
        <taxon>Embryophyta</taxon>
        <taxon>Tracheophyta</taxon>
        <taxon>Spermatophyta</taxon>
        <taxon>Magnoliopsida</taxon>
        <taxon>eudicotyledons</taxon>
        <taxon>Gunneridae</taxon>
        <taxon>Pentapetalae</taxon>
        <taxon>rosids</taxon>
        <taxon>malvids</taxon>
        <taxon>Malvales</taxon>
        <taxon>Malvaceae</taxon>
        <taxon>Malvoideae</taxon>
        <taxon>Gossypium</taxon>
    </lineage>
</organism>
<accession>A0A7J9F8V6</accession>
<sequence>MHDNLLTMFLDLTRSSLVPPRALYLAIPATTYQTLVSSYEVSCNMDGCFVVDSDRRNGGVGARLGDWQHRQFKRLKSCMRRLVDRIDRLIDGPILEYNTNELKVARTKLGHLYLEEEKYLRQRSRIQWLKDGDMNTWFFHVQATRRNKRNRIEGLFNPDGVWVKGPSDVCGLAKDYFLSLFIYETCGNFEWILDQISRCISPEMNLLLDGPVTDREIFEAFNQMDPRKAPGIDRSKRLLSYGGKDVFIKSMLQYLPTYALSVFLAPRGTIDDMISKGMGGLEFRNLRLFNIVLLRRQVWRMINHRDTICFQVLSSKYFPEGDVLNLKKVDKPSFIWTSISMAARILKGGFGWQVGDGKSIKIGKDRWGFEGLDCNSLRLSHDGHDLLPTNVKVSFIKQNVGRGCLRCGGGDETTNHALKECPKAYEILSFGGIDGRLLDVEFQRCINWLEVAMRVLDKKGIHNLINKSIILTVPSSQKWEKPPIGFIKVNVDAAMANGIMGISVIAQDWKGFVLGGRTRVKGNHMSVEWAELGALIKGITMACSYNFDKIIFESDCVSLVNCVRKNQEDITILGHKIKDTRGMLEMFTSTEVKWIGRNRNKVADSLYNLALSNHCNLNFSMEYPSDIHDCIIPDSL</sequence>
<feature type="domain" description="RNase H type-1" evidence="1">
    <location>
        <begin position="490"/>
        <end position="608"/>
    </location>
</feature>
<dbReference type="InterPro" id="IPR044730">
    <property type="entry name" value="RNase_H-like_dom_plant"/>
</dbReference>
<dbReference type="Proteomes" id="UP000593568">
    <property type="component" value="Unassembled WGS sequence"/>
</dbReference>
<dbReference type="InterPro" id="IPR002156">
    <property type="entry name" value="RNaseH_domain"/>
</dbReference>
<name>A0A7J9F8V6_9ROSI</name>
<dbReference type="SUPFAM" id="SSF53098">
    <property type="entry name" value="Ribonuclease H-like"/>
    <property type="match status" value="1"/>
</dbReference>
<keyword evidence="3" id="KW-1185">Reference proteome</keyword>
<dbReference type="InterPro" id="IPR053151">
    <property type="entry name" value="RNase_H-like"/>
</dbReference>
<dbReference type="CDD" id="cd06222">
    <property type="entry name" value="RNase_H_like"/>
    <property type="match status" value="1"/>
</dbReference>
<evidence type="ECO:0000313" key="3">
    <source>
        <dbReference type="Proteomes" id="UP000593568"/>
    </source>
</evidence>
<proteinExistence type="predicted"/>
<dbReference type="Pfam" id="PF13456">
    <property type="entry name" value="RVT_3"/>
    <property type="match status" value="1"/>
</dbReference>
<evidence type="ECO:0000259" key="1">
    <source>
        <dbReference type="Pfam" id="PF13456"/>
    </source>
</evidence>
<dbReference type="PANTHER" id="PTHR47723:SF19">
    <property type="entry name" value="POLYNUCLEOTIDYL TRANSFERASE, RIBONUCLEASE H-LIKE SUPERFAMILY PROTEIN"/>
    <property type="match status" value="1"/>
</dbReference>
<dbReference type="Gene3D" id="3.30.420.10">
    <property type="entry name" value="Ribonuclease H-like superfamily/Ribonuclease H"/>
    <property type="match status" value="1"/>
</dbReference>
<evidence type="ECO:0000313" key="2">
    <source>
        <dbReference type="EMBL" id="MBA0781727.1"/>
    </source>
</evidence>
<gene>
    <name evidence="2" type="ORF">Gotri_002620</name>
</gene>